<comment type="caution">
    <text evidence="1">The sequence shown here is derived from an EMBL/GenBank/DDBJ whole genome shotgun (WGS) entry which is preliminary data.</text>
</comment>
<name>A0A5B6UQK6_9ROSI</name>
<gene>
    <name evidence="1" type="ORF">EPI10_027060</name>
</gene>
<reference evidence="2" key="1">
    <citation type="journal article" date="2019" name="Plant Biotechnol. J.">
        <title>Genome sequencing of the Australian wild diploid species Gossypium australe highlights disease resistance and delayed gland morphogenesis.</title>
        <authorList>
            <person name="Cai Y."/>
            <person name="Cai X."/>
            <person name="Wang Q."/>
            <person name="Wang P."/>
            <person name="Zhang Y."/>
            <person name="Cai C."/>
            <person name="Xu Y."/>
            <person name="Wang K."/>
            <person name="Zhou Z."/>
            <person name="Wang C."/>
            <person name="Geng S."/>
            <person name="Li B."/>
            <person name="Dong Q."/>
            <person name="Hou Y."/>
            <person name="Wang H."/>
            <person name="Ai P."/>
            <person name="Liu Z."/>
            <person name="Yi F."/>
            <person name="Sun M."/>
            <person name="An G."/>
            <person name="Cheng J."/>
            <person name="Zhang Y."/>
            <person name="Shi Q."/>
            <person name="Xie Y."/>
            <person name="Shi X."/>
            <person name="Chang Y."/>
            <person name="Huang F."/>
            <person name="Chen Y."/>
            <person name="Hong S."/>
            <person name="Mi L."/>
            <person name="Sun Q."/>
            <person name="Zhang L."/>
            <person name="Zhou B."/>
            <person name="Peng R."/>
            <person name="Zhang X."/>
            <person name="Liu F."/>
        </authorList>
    </citation>
    <scope>NUCLEOTIDE SEQUENCE [LARGE SCALE GENOMIC DNA]</scope>
    <source>
        <strain evidence="2">cv. PA1801</strain>
    </source>
</reference>
<dbReference type="EMBL" id="SMMG02000009">
    <property type="protein sequence ID" value="KAA3460391.1"/>
    <property type="molecule type" value="Genomic_DNA"/>
</dbReference>
<dbReference type="PANTHER" id="PTHR45786:SF74">
    <property type="entry name" value="ATP-DEPENDENT DNA HELICASE"/>
    <property type="match status" value="1"/>
</dbReference>
<dbReference type="PANTHER" id="PTHR45786">
    <property type="entry name" value="DNA BINDING PROTEIN-LIKE"/>
    <property type="match status" value="1"/>
</dbReference>
<keyword evidence="1" id="KW-0347">Helicase</keyword>
<evidence type="ECO:0000313" key="1">
    <source>
        <dbReference type="EMBL" id="KAA3460391.1"/>
    </source>
</evidence>
<keyword evidence="2" id="KW-1185">Reference proteome</keyword>
<sequence length="248" mass="28286">MVKYRDDLRILKFGDNIQTYNSIFSFTSIGGMVDNNINNGTDPFIFKIGGQNHHKIGSLLPGNNCKPKFAQFNSLGSMGRNTNNSSLDPNIVDGVLKIIRHKDQRQHNLPTTSKVFALQVSQKLCKMLQRNIKVVCTKYMSYTQGAKSTSSKRTKLTQRQCYAYSLQDRENEGHTLIDSGRLTQQFMCNAFTYNQPKLRAYILQGLEGAVVRGDISPSFARKRIIFHSSITDISKYTTIFFYYCILEY</sequence>
<protein>
    <submittedName>
        <fullName evidence="1">DNA helicase PIF1, ATP-dependent</fullName>
    </submittedName>
</protein>
<keyword evidence="1" id="KW-0378">Hydrolase</keyword>
<accession>A0A5B6UQK6</accession>
<dbReference type="Proteomes" id="UP000325315">
    <property type="component" value="Unassembled WGS sequence"/>
</dbReference>
<keyword evidence="1" id="KW-0547">Nucleotide-binding</keyword>
<dbReference type="GO" id="GO:0004386">
    <property type="term" value="F:helicase activity"/>
    <property type="evidence" value="ECO:0007669"/>
    <property type="project" value="UniProtKB-KW"/>
</dbReference>
<organism evidence="1 2">
    <name type="scientific">Gossypium australe</name>
    <dbReference type="NCBI Taxonomy" id="47621"/>
    <lineage>
        <taxon>Eukaryota</taxon>
        <taxon>Viridiplantae</taxon>
        <taxon>Streptophyta</taxon>
        <taxon>Embryophyta</taxon>
        <taxon>Tracheophyta</taxon>
        <taxon>Spermatophyta</taxon>
        <taxon>Magnoliopsida</taxon>
        <taxon>eudicotyledons</taxon>
        <taxon>Gunneridae</taxon>
        <taxon>Pentapetalae</taxon>
        <taxon>rosids</taxon>
        <taxon>malvids</taxon>
        <taxon>Malvales</taxon>
        <taxon>Malvaceae</taxon>
        <taxon>Malvoideae</taxon>
        <taxon>Gossypium</taxon>
    </lineage>
</organism>
<dbReference type="OrthoDB" id="1937254at2759"/>
<proteinExistence type="predicted"/>
<keyword evidence="1" id="KW-0067">ATP-binding</keyword>
<dbReference type="AlphaFoldDB" id="A0A5B6UQK6"/>
<evidence type="ECO:0000313" key="2">
    <source>
        <dbReference type="Proteomes" id="UP000325315"/>
    </source>
</evidence>